<dbReference type="Proteomes" id="UP001309876">
    <property type="component" value="Unassembled WGS sequence"/>
</dbReference>
<feature type="region of interest" description="Disordered" evidence="1">
    <location>
        <begin position="58"/>
        <end position="77"/>
    </location>
</feature>
<organism evidence="2 3">
    <name type="scientific">Lithohypha guttulata</name>
    <dbReference type="NCBI Taxonomy" id="1690604"/>
    <lineage>
        <taxon>Eukaryota</taxon>
        <taxon>Fungi</taxon>
        <taxon>Dikarya</taxon>
        <taxon>Ascomycota</taxon>
        <taxon>Pezizomycotina</taxon>
        <taxon>Eurotiomycetes</taxon>
        <taxon>Chaetothyriomycetidae</taxon>
        <taxon>Chaetothyriales</taxon>
        <taxon>Trichomeriaceae</taxon>
        <taxon>Lithohypha</taxon>
    </lineage>
</organism>
<evidence type="ECO:0000313" key="2">
    <source>
        <dbReference type="EMBL" id="KAK5088093.1"/>
    </source>
</evidence>
<reference evidence="2 3" key="1">
    <citation type="submission" date="2023-08" db="EMBL/GenBank/DDBJ databases">
        <title>Black Yeasts Isolated from many extreme environments.</title>
        <authorList>
            <person name="Coleine C."/>
            <person name="Stajich J.E."/>
            <person name="Selbmann L."/>
        </authorList>
    </citation>
    <scope>NUCLEOTIDE SEQUENCE [LARGE SCALE GENOMIC DNA]</scope>
    <source>
        <strain evidence="2 3">CCFEE 5910</strain>
    </source>
</reference>
<accession>A0AAN7Y7M6</accession>
<protein>
    <submittedName>
        <fullName evidence="2">Uncharacterized protein</fullName>
    </submittedName>
</protein>
<dbReference type="AlphaFoldDB" id="A0AAN7Y7M6"/>
<sequence>MREAKQRLANGQHFSHKLSSDVADLKTILEHTKFALAAKIIDAHVDSIAEAEQFLSDHSRSMRPLTKSERQSSNKDRIAAQRLRKTIVSLDKRIADPSQYEKRNAEKTRLRKRKAIRDIQEKTKKIKSILSSPDYIADDDLRTQGNALVEKAKRLVSNLQSQLGLNDNAQPTSEEEQSQTKCASDSKDDDYYNDIEQALPRSASPCLSKTQSFTSMTIWKDALARDTSQRKSKTEWYTSEGDFGLEHLL</sequence>
<comment type="caution">
    <text evidence="2">The sequence shown here is derived from an EMBL/GenBank/DDBJ whole genome shotgun (WGS) entry which is preliminary data.</text>
</comment>
<feature type="region of interest" description="Disordered" evidence="1">
    <location>
        <begin position="165"/>
        <end position="189"/>
    </location>
</feature>
<proteinExistence type="predicted"/>
<evidence type="ECO:0000256" key="1">
    <source>
        <dbReference type="SAM" id="MobiDB-lite"/>
    </source>
</evidence>
<keyword evidence="3" id="KW-1185">Reference proteome</keyword>
<name>A0AAN7Y7M6_9EURO</name>
<dbReference type="EMBL" id="JAVRRJ010000002">
    <property type="protein sequence ID" value="KAK5088093.1"/>
    <property type="molecule type" value="Genomic_DNA"/>
</dbReference>
<gene>
    <name evidence="2" type="ORF">LTR05_002309</name>
</gene>
<evidence type="ECO:0000313" key="3">
    <source>
        <dbReference type="Proteomes" id="UP001309876"/>
    </source>
</evidence>